<dbReference type="NCBIfam" id="NF033537">
    <property type="entry name" value="lasso_biosyn_B2"/>
    <property type="match status" value="1"/>
</dbReference>
<organism evidence="2 3">
    <name type="scientific">Streptomyces lonegramiae</name>
    <dbReference type="NCBI Taxonomy" id="3075524"/>
    <lineage>
        <taxon>Bacteria</taxon>
        <taxon>Bacillati</taxon>
        <taxon>Actinomycetota</taxon>
        <taxon>Actinomycetes</taxon>
        <taxon>Kitasatosporales</taxon>
        <taxon>Streptomycetaceae</taxon>
        <taxon>Streptomyces</taxon>
    </lineage>
</organism>
<evidence type="ECO:0000259" key="1">
    <source>
        <dbReference type="Pfam" id="PF13471"/>
    </source>
</evidence>
<dbReference type="EMBL" id="JAVRFD010000022">
    <property type="protein sequence ID" value="MDT0547883.1"/>
    <property type="molecule type" value="Genomic_DNA"/>
</dbReference>
<reference evidence="2" key="1">
    <citation type="submission" date="2024-05" db="EMBL/GenBank/DDBJ databases">
        <title>30 novel species of actinomycetes from the DSMZ collection.</title>
        <authorList>
            <person name="Nouioui I."/>
        </authorList>
    </citation>
    <scope>NUCLEOTIDE SEQUENCE</scope>
    <source>
        <strain evidence="2">DSM 41529</strain>
    </source>
</reference>
<feature type="domain" description="Microcin J25-processing protein McjB C-terminal" evidence="1">
    <location>
        <begin position="117"/>
        <end position="220"/>
    </location>
</feature>
<dbReference type="NCBIfam" id="NF033530">
    <property type="entry name" value="lasso_PqqD_Strm"/>
    <property type="match status" value="1"/>
</dbReference>
<sequence>MTPIVLRPQVTCATTEGGMVLLDERSGRYWQLNTTGALILRHLLDGETPRQAAAALAGRYPAAADRAAGDVEQLLATLRERGLLTDAPAPDPTPAPGRITPAHRVLTALCAAAAGPLARARPRHIRAVLHLLRRGASPATPEQTAAARHAVVTVSARCAATRSCLRRSLATTLLCRARGVWPTWCTGVRTDPFGAHAWVAVDGEPIGEPAHERGYTPIITVPPERRSRRR</sequence>
<dbReference type="InterPro" id="IPR032708">
    <property type="entry name" value="McjB_C"/>
</dbReference>
<comment type="caution">
    <text evidence="2">The sequence shown here is derived from an EMBL/GenBank/DDBJ whole genome shotgun (WGS) entry which is preliminary data.</text>
</comment>
<dbReference type="Pfam" id="PF13471">
    <property type="entry name" value="Transglut_core3"/>
    <property type="match status" value="1"/>
</dbReference>
<keyword evidence="3" id="KW-1185">Reference proteome</keyword>
<dbReference type="RefSeq" id="WP_311728422.1">
    <property type="nucleotide sequence ID" value="NZ_JAVRFD010000022.1"/>
</dbReference>
<accession>A0ABU2XPM5</accession>
<dbReference type="Pfam" id="PF05402">
    <property type="entry name" value="PqqD"/>
    <property type="match status" value="1"/>
</dbReference>
<protein>
    <submittedName>
        <fullName evidence="2">Lasso peptide biosynthesis PqqD family chaperone</fullName>
    </submittedName>
</protein>
<proteinExistence type="predicted"/>
<name>A0ABU2XPM5_9ACTN</name>
<dbReference type="Gene3D" id="1.10.10.1150">
    <property type="entry name" value="Coenzyme PQQ synthesis protein D (PqqD)"/>
    <property type="match status" value="1"/>
</dbReference>
<dbReference type="InterPro" id="IPR041881">
    <property type="entry name" value="PqqD_sf"/>
</dbReference>
<gene>
    <name evidence="2" type="ORF">RND15_35105</name>
</gene>
<evidence type="ECO:0000313" key="3">
    <source>
        <dbReference type="Proteomes" id="UP001180754"/>
    </source>
</evidence>
<evidence type="ECO:0000313" key="2">
    <source>
        <dbReference type="EMBL" id="MDT0547883.1"/>
    </source>
</evidence>
<dbReference type="Proteomes" id="UP001180754">
    <property type="component" value="Unassembled WGS sequence"/>
</dbReference>
<dbReference type="InterPro" id="IPR053521">
    <property type="entry name" value="McjB-like"/>
</dbReference>
<dbReference type="InterPro" id="IPR008792">
    <property type="entry name" value="PQQD"/>
</dbReference>